<organism evidence="4 5">
    <name type="scientific">Microbulbifer marinus</name>
    <dbReference type="NCBI Taxonomy" id="658218"/>
    <lineage>
        <taxon>Bacteria</taxon>
        <taxon>Pseudomonadati</taxon>
        <taxon>Pseudomonadota</taxon>
        <taxon>Gammaproteobacteria</taxon>
        <taxon>Cellvibrionales</taxon>
        <taxon>Microbulbiferaceae</taxon>
        <taxon>Microbulbifer</taxon>
    </lineage>
</organism>
<evidence type="ECO:0000313" key="4">
    <source>
        <dbReference type="EMBL" id="SDZ89989.1"/>
    </source>
</evidence>
<keyword evidence="5" id="KW-1185">Reference proteome</keyword>
<evidence type="ECO:0000256" key="2">
    <source>
        <dbReference type="ARBA" id="ARBA00023136"/>
    </source>
</evidence>
<dbReference type="InterPro" id="IPR051407">
    <property type="entry name" value="Bact_OM_lipoprot/Surf_antigen"/>
</dbReference>
<dbReference type="GO" id="GO:0019867">
    <property type="term" value="C:outer membrane"/>
    <property type="evidence" value="ECO:0007669"/>
    <property type="project" value="InterPro"/>
</dbReference>
<evidence type="ECO:0000256" key="1">
    <source>
        <dbReference type="ARBA" id="ARBA00004370"/>
    </source>
</evidence>
<dbReference type="Pfam" id="PF05433">
    <property type="entry name" value="Rick_17kDa_Anti"/>
    <property type="match status" value="1"/>
</dbReference>
<comment type="subcellular location">
    <subcellularLocation>
        <location evidence="1">Membrane</location>
    </subcellularLocation>
</comment>
<dbReference type="Proteomes" id="UP000198658">
    <property type="component" value="Unassembled WGS sequence"/>
</dbReference>
<keyword evidence="2" id="KW-0472">Membrane</keyword>
<dbReference type="AlphaFoldDB" id="A0A1H3WS83"/>
<dbReference type="RefSeq" id="WP_091385899.1">
    <property type="nucleotide sequence ID" value="NZ_FNQO01000001.1"/>
</dbReference>
<sequence length="237" mass="26026">MHKLKIFAAFAIASSLAAATYADPPEGRGWKKHRKHDRYVAKEEYWDGNCKVERKWEADGDYKEERKCKAVHHHSRPVAQVVVLPPWFDRREEEPVYQPEWRPAPQPRAARCNSDKVGAVLGGIVGGVLGNQIGGGDGKKLATLGGAIAGVLIGGKVGERMDSRNQACVGQALEFAPEGQRITWQDGGQNYAVTPGAVEKRGDRYCRSFTAEVQSGEYPQATQGAACRRPDGTWVQL</sequence>
<dbReference type="PANTHER" id="PTHR35603:SF2">
    <property type="entry name" value="OUTER MEMBRANE LIPOPROTEIN"/>
    <property type="match status" value="1"/>
</dbReference>
<evidence type="ECO:0000259" key="3">
    <source>
        <dbReference type="Pfam" id="PF05433"/>
    </source>
</evidence>
<dbReference type="InterPro" id="IPR008816">
    <property type="entry name" value="Gly_zipper_2TM_dom"/>
</dbReference>
<dbReference type="OrthoDB" id="6170015at2"/>
<name>A0A1H3WS83_9GAMM</name>
<gene>
    <name evidence="4" type="ORF">SAMN05216562_1091</name>
</gene>
<reference evidence="5" key="1">
    <citation type="submission" date="2016-10" db="EMBL/GenBank/DDBJ databases">
        <authorList>
            <person name="Varghese N."/>
            <person name="Submissions S."/>
        </authorList>
    </citation>
    <scope>NUCLEOTIDE SEQUENCE [LARGE SCALE GENOMIC DNA]</scope>
    <source>
        <strain evidence="5">CGMCC 1.10657</strain>
    </source>
</reference>
<evidence type="ECO:0000313" key="5">
    <source>
        <dbReference type="Proteomes" id="UP000198658"/>
    </source>
</evidence>
<proteinExistence type="predicted"/>
<dbReference type="EMBL" id="FNQO01000001">
    <property type="protein sequence ID" value="SDZ89989.1"/>
    <property type="molecule type" value="Genomic_DNA"/>
</dbReference>
<feature type="domain" description="Glycine zipper 2TM" evidence="3">
    <location>
        <begin position="118"/>
        <end position="158"/>
    </location>
</feature>
<dbReference type="PANTHER" id="PTHR35603">
    <property type="match status" value="1"/>
</dbReference>
<dbReference type="STRING" id="658218.SAMN05216562_1091"/>
<protein>
    <submittedName>
        <fullName evidence="4">Surface antigen</fullName>
    </submittedName>
</protein>
<accession>A0A1H3WS83</accession>